<reference evidence="6 7" key="1">
    <citation type="journal article" date="1992" name="Lakartidningen">
        <title>[Penicillin V and not amoxicillin is the first choice preparation in acute otitis].</title>
        <authorList>
            <person name="Kamme C."/>
            <person name="Lundgren K."/>
            <person name="Prellner K."/>
        </authorList>
    </citation>
    <scope>NUCLEOTIDE SEQUENCE [LARGE SCALE GENOMIC DNA]</scope>
    <source>
        <strain evidence="6 7">PC2777IV</strain>
    </source>
</reference>
<evidence type="ECO:0000256" key="4">
    <source>
        <dbReference type="SAM" id="Coils"/>
    </source>
</evidence>
<dbReference type="CDD" id="cd17246">
    <property type="entry name" value="RMtype1_S_SonII-TRD2-CR2_like"/>
    <property type="match status" value="1"/>
</dbReference>
<evidence type="ECO:0000256" key="3">
    <source>
        <dbReference type="ARBA" id="ARBA00023125"/>
    </source>
</evidence>
<keyword evidence="2" id="KW-0680">Restriction system</keyword>
<dbReference type="OrthoDB" id="9811611at2"/>
<dbReference type="Gene3D" id="3.90.220.20">
    <property type="entry name" value="DNA methylase specificity domains"/>
    <property type="match status" value="2"/>
</dbReference>
<feature type="domain" description="Type I restriction modification DNA specificity" evidence="5">
    <location>
        <begin position="210"/>
        <end position="366"/>
    </location>
</feature>
<dbReference type="GO" id="GO:0004519">
    <property type="term" value="F:endonuclease activity"/>
    <property type="evidence" value="ECO:0007669"/>
    <property type="project" value="UniProtKB-KW"/>
</dbReference>
<dbReference type="Pfam" id="PF01420">
    <property type="entry name" value="Methylase_S"/>
    <property type="match status" value="2"/>
</dbReference>
<dbReference type="Gene3D" id="1.10.287.1120">
    <property type="entry name" value="Bipartite methylase S protein"/>
    <property type="match status" value="2"/>
</dbReference>
<protein>
    <submittedName>
        <fullName evidence="6">Restriction endonuclease subunit S</fullName>
    </submittedName>
</protein>
<dbReference type="InterPro" id="IPR052021">
    <property type="entry name" value="Type-I_RS_S_subunit"/>
</dbReference>
<dbReference type="AlphaFoldDB" id="A0A5C8G641"/>
<evidence type="ECO:0000313" key="7">
    <source>
        <dbReference type="Proteomes" id="UP000325013"/>
    </source>
</evidence>
<dbReference type="GO" id="GO:0003677">
    <property type="term" value="F:DNA binding"/>
    <property type="evidence" value="ECO:0007669"/>
    <property type="project" value="UniProtKB-KW"/>
</dbReference>
<organism evidence="6 7">
    <name type="scientific">Brachyspira aalborgi</name>
    <dbReference type="NCBI Taxonomy" id="29522"/>
    <lineage>
        <taxon>Bacteria</taxon>
        <taxon>Pseudomonadati</taxon>
        <taxon>Spirochaetota</taxon>
        <taxon>Spirochaetia</taxon>
        <taxon>Brachyspirales</taxon>
        <taxon>Brachyspiraceae</taxon>
        <taxon>Brachyspira</taxon>
    </lineage>
</organism>
<dbReference type="SUPFAM" id="SSF116734">
    <property type="entry name" value="DNA methylase specificity domain"/>
    <property type="match status" value="2"/>
</dbReference>
<dbReference type="InterPro" id="IPR044946">
    <property type="entry name" value="Restrct_endonuc_typeI_TRD_sf"/>
</dbReference>
<accession>A0A5C8G641</accession>
<keyword evidence="4" id="KW-0175">Coiled coil</keyword>
<dbReference type="PANTHER" id="PTHR30408">
    <property type="entry name" value="TYPE-1 RESTRICTION ENZYME ECOKI SPECIFICITY PROTEIN"/>
    <property type="match status" value="1"/>
</dbReference>
<keyword evidence="3" id="KW-0238">DNA-binding</keyword>
<name>A0A5C8G641_9SPIR</name>
<dbReference type="Proteomes" id="UP000325013">
    <property type="component" value="Unassembled WGS sequence"/>
</dbReference>
<comment type="similarity">
    <text evidence="1">Belongs to the type-I restriction system S methylase family.</text>
</comment>
<dbReference type="GO" id="GO:0009307">
    <property type="term" value="P:DNA restriction-modification system"/>
    <property type="evidence" value="ECO:0007669"/>
    <property type="project" value="UniProtKB-KW"/>
</dbReference>
<feature type="coiled-coil region" evidence="4">
    <location>
        <begin position="348"/>
        <end position="375"/>
    </location>
</feature>
<keyword evidence="6" id="KW-0255">Endonuclease</keyword>
<evidence type="ECO:0000256" key="1">
    <source>
        <dbReference type="ARBA" id="ARBA00010923"/>
    </source>
</evidence>
<evidence type="ECO:0000256" key="2">
    <source>
        <dbReference type="ARBA" id="ARBA00022747"/>
    </source>
</evidence>
<dbReference type="EMBL" id="SAYJ01000012">
    <property type="protein sequence ID" value="TXJ57371.1"/>
    <property type="molecule type" value="Genomic_DNA"/>
</dbReference>
<dbReference type="InterPro" id="IPR000055">
    <property type="entry name" value="Restrct_endonuc_typeI_TRD"/>
</dbReference>
<evidence type="ECO:0000259" key="5">
    <source>
        <dbReference type="Pfam" id="PF01420"/>
    </source>
</evidence>
<evidence type="ECO:0000313" key="6">
    <source>
        <dbReference type="EMBL" id="TXJ57371.1"/>
    </source>
</evidence>
<dbReference type="PANTHER" id="PTHR30408:SF12">
    <property type="entry name" value="TYPE I RESTRICTION ENZYME MJAVIII SPECIFICITY SUBUNIT"/>
    <property type="match status" value="1"/>
</dbReference>
<feature type="domain" description="Type I restriction modification DNA specificity" evidence="5">
    <location>
        <begin position="5"/>
        <end position="174"/>
    </location>
</feature>
<comment type="caution">
    <text evidence="6">The sequence shown here is derived from an EMBL/GenBank/DDBJ whole genome shotgun (WGS) entry which is preliminary data.</text>
</comment>
<gene>
    <name evidence="6" type="ORF">EPJ67_04400</name>
</gene>
<keyword evidence="6" id="KW-0378">Hydrolase</keyword>
<sequence>MNKLPAGWEIKKLKDICTIQDGIHKTPKYTSKGIKFVSVENINDLYNSNKFISEEDYNKMYKIKAKKNDIFMTRIGDIGTPAILNKDEKLAYYVTLCLFTNIDEEVFNKYLYYAIQSNYFKKELYYRTLHVAFPKKINLGDIGDCKFILPPLDEQKRIASALSKIDAYLENTIKLIEEKERFKIGIAKKLLTCKEGENIPEARFKGFEGEWETKTLENICKNIKTGKLNANAMEKDGQYRFYTCAKDYYKINTYAFDGEAILISGNGAHVGYVHYYNGKFNAYQRTYVLMDFTENILFIKYYLDIHLKYKINIENNKGNIPYIVLNTIKDMEIKFPSLEEQEKIGGYLSLLDEEIDNLKKQKELIKEMKRGAMQKLLSGEVRLLE</sequence>
<proteinExistence type="inferred from homology"/>
<dbReference type="RefSeq" id="WP_147528480.1">
    <property type="nucleotide sequence ID" value="NZ_SAYJ01000012.1"/>
</dbReference>
<keyword evidence="6" id="KW-0540">Nuclease</keyword>